<reference evidence="2 3" key="1">
    <citation type="submission" date="2021-05" db="EMBL/GenBank/DDBJ databases">
        <title>Genome Assembly of Synthetic Allotetraploid Brassica napus Reveals Homoeologous Exchanges between Subgenomes.</title>
        <authorList>
            <person name="Davis J.T."/>
        </authorList>
    </citation>
    <scope>NUCLEOTIDE SEQUENCE [LARGE SCALE GENOMIC DNA]</scope>
    <source>
        <strain evidence="3">cv. Da-Ae</strain>
        <tissue evidence="2">Seedling</tissue>
    </source>
</reference>
<protein>
    <recommendedName>
        <fullName evidence="4">PPM-type phosphatase domain-containing protein</fullName>
    </recommendedName>
</protein>
<gene>
    <name evidence="2" type="ORF">HID58_088300</name>
</gene>
<feature type="non-terminal residue" evidence="2">
    <location>
        <position position="1"/>
    </location>
</feature>
<organism evidence="2 3">
    <name type="scientific">Brassica napus</name>
    <name type="common">Rape</name>
    <dbReference type="NCBI Taxonomy" id="3708"/>
    <lineage>
        <taxon>Eukaryota</taxon>
        <taxon>Viridiplantae</taxon>
        <taxon>Streptophyta</taxon>
        <taxon>Embryophyta</taxon>
        <taxon>Tracheophyta</taxon>
        <taxon>Spermatophyta</taxon>
        <taxon>Magnoliopsida</taxon>
        <taxon>eudicotyledons</taxon>
        <taxon>Gunneridae</taxon>
        <taxon>Pentapetalae</taxon>
        <taxon>rosids</taxon>
        <taxon>malvids</taxon>
        <taxon>Brassicales</taxon>
        <taxon>Brassicaceae</taxon>
        <taxon>Brassiceae</taxon>
        <taxon>Brassica</taxon>
    </lineage>
</organism>
<feature type="region of interest" description="Disordered" evidence="1">
    <location>
        <begin position="80"/>
        <end position="99"/>
    </location>
</feature>
<comment type="caution">
    <text evidence="2">The sequence shown here is derived from an EMBL/GenBank/DDBJ whole genome shotgun (WGS) entry which is preliminary data.</text>
</comment>
<evidence type="ECO:0008006" key="4">
    <source>
        <dbReference type="Google" id="ProtNLM"/>
    </source>
</evidence>
<sequence>RWKKMPISSNTSLMVPNHPVLPPQTPPLLEWHKLTTTDGSIRIAYLPHSHAFPEQDSDVKWPTGLSFFNALTKLLFDSEGLNDKPEHQSQEQSNSENEANTSVLLSLDIHHRNMKPAVTAILINCQKLVVAKYGDSRAMVLPNNSDYHGPNMEKGVIENRGGFVEMLLEWMANWLWQGHLVMSNQEAVDSIKGIKDAKSAAMHLAEAQMISQWSSLSFSKLGSI</sequence>
<evidence type="ECO:0000256" key="1">
    <source>
        <dbReference type="SAM" id="MobiDB-lite"/>
    </source>
</evidence>
<evidence type="ECO:0000313" key="2">
    <source>
        <dbReference type="EMBL" id="KAH0860039.1"/>
    </source>
</evidence>
<evidence type="ECO:0000313" key="3">
    <source>
        <dbReference type="Proteomes" id="UP000824890"/>
    </source>
</evidence>
<dbReference type="InterPro" id="IPR044170">
    <property type="entry name" value="RSS3-like"/>
</dbReference>
<proteinExistence type="predicted"/>
<dbReference type="PANTHER" id="PTHR47375">
    <property type="entry name" value="GB|AAF34833.1"/>
    <property type="match status" value="1"/>
</dbReference>
<accession>A0ABQ7XX72</accession>
<dbReference type="EMBL" id="JAGKQM010000019">
    <property type="protein sequence ID" value="KAH0860039.1"/>
    <property type="molecule type" value="Genomic_DNA"/>
</dbReference>
<feature type="compositionally biased region" description="Polar residues" evidence="1">
    <location>
        <begin position="90"/>
        <end position="99"/>
    </location>
</feature>
<dbReference type="Proteomes" id="UP000824890">
    <property type="component" value="Unassembled WGS sequence"/>
</dbReference>
<keyword evidence="3" id="KW-1185">Reference proteome</keyword>
<name>A0ABQ7XX72_BRANA</name>
<dbReference type="PANTHER" id="PTHR47375:SF2">
    <property type="entry name" value="SERINE_THREONINE-PROTEIN KINASE WNK (WITH NO LYSINE)-LIKE PROTEIN"/>
    <property type="match status" value="1"/>
</dbReference>